<name>A0A2U1CC04_9FIRM</name>
<feature type="compositionally biased region" description="Basic and acidic residues" evidence="1">
    <location>
        <begin position="567"/>
        <end position="590"/>
    </location>
</feature>
<comment type="caution">
    <text evidence="4">The sequence shown here is derived from an EMBL/GenBank/DDBJ whole genome shotgun (WGS) entry which is preliminary data.</text>
</comment>
<dbReference type="OrthoDB" id="9803716at2"/>
<dbReference type="EMBL" id="QEKK01000004">
    <property type="protein sequence ID" value="PVY58435.1"/>
    <property type="molecule type" value="Genomic_DNA"/>
</dbReference>
<evidence type="ECO:0000313" key="4">
    <source>
        <dbReference type="EMBL" id="PVY58435.1"/>
    </source>
</evidence>
<accession>A0A2U1CC04</accession>
<feature type="domain" description="Large polyvalent protein associated" evidence="3">
    <location>
        <begin position="380"/>
        <end position="470"/>
    </location>
</feature>
<evidence type="ECO:0000259" key="3">
    <source>
        <dbReference type="Pfam" id="PF18840"/>
    </source>
</evidence>
<feature type="region of interest" description="Disordered" evidence="1">
    <location>
        <begin position="565"/>
        <end position="636"/>
    </location>
</feature>
<evidence type="ECO:0000256" key="1">
    <source>
        <dbReference type="SAM" id="MobiDB-lite"/>
    </source>
</evidence>
<feature type="domain" description="YodL-like" evidence="2">
    <location>
        <begin position="192"/>
        <end position="289"/>
    </location>
</feature>
<proteinExistence type="predicted"/>
<dbReference type="AlphaFoldDB" id="A0A2U1CC04"/>
<evidence type="ECO:0000313" key="5">
    <source>
        <dbReference type="Proteomes" id="UP000245778"/>
    </source>
</evidence>
<dbReference type="InterPro" id="IPR041045">
    <property type="entry name" value="LPD25"/>
</dbReference>
<dbReference type="Pfam" id="PF14191">
    <property type="entry name" value="YodL"/>
    <property type="match status" value="1"/>
</dbReference>
<evidence type="ECO:0000259" key="2">
    <source>
        <dbReference type="Pfam" id="PF14191"/>
    </source>
</evidence>
<gene>
    <name evidence="4" type="ORF">C7373_10428</name>
</gene>
<dbReference type="Proteomes" id="UP000245778">
    <property type="component" value="Unassembled WGS sequence"/>
</dbReference>
<organism evidence="4 5">
    <name type="scientific">Intestinimonas butyriciproducens</name>
    <dbReference type="NCBI Taxonomy" id="1297617"/>
    <lineage>
        <taxon>Bacteria</taxon>
        <taxon>Bacillati</taxon>
        <taxon>Bacillota</taxon>
        <taxon>Clostridia</taxon>
        <taxon>Eubacteriales</taxon>
        <taxon>Intestinimonas</taxon>
    </lineage>
</organism>
<dbReference type="Pfam" id="PF18840">
    <property type="entry name" value="LPD25"/>
    <property type="match status" value="1"/>
</dbReference>
<protein>
    <submittedName>
        <fullName evidence="4">YodL-like protein</fullName>
    </submittedName>
</protein>
<dbReference type="InterPro" id="IPR025923">
    <property type="entry name" value="YodL-like_dom"/>
</dbReference>
<reference evidence="4 5" key="1">
    <citation type="submission" date="2018-04" db="EMBL/GenBank/DDBJ databases">
        <title>Genomic Encyclopedia of Type Strains, Phase IV (KMG-IV): sequencing the most valuable type-strain genomes for metagenomic binning, comparative biology and taxonomic classification.</title>
        <authorList>
            <person name="Goeker M."/>
        </authorList>
    </citation>
    <scope>NUCLEOTIDE SEQUENCE [LARGE SCALE GENOMIC DNA]</scope>
    <source>
        <strain evidence="4 5">DSM 26588</strain>
    </source>
</reference>
<sequence>MSLEYLLDRTLFSPGQWAEIRRGDDEGVDILAYADTKFTEGQMHEIYLGLKDGLDVSIYADPVYSEAQMFCLRRGLHRDQNILPYYSPAKSPEEMKFLYDDQRRENAPPLWAELFPMSRGTAQHMLEAKAQVCPLLADGTMGPPLSDWRGLADHPGLFAAKRNDKQAAAAYRAYRGKRREEANLLTSDVDRFGIYQIPDGEAHLSLLFEPLERLEAYVLSVRRENYRLIYTGYLDPGDSLNRIFEAFNLRHPPGYRGRSLSISDVVLLHRDGKNEALYVDSYGFTGIPRFYGEPMRAWNDGRTAAYALDQGRHLTLRFNSKGGPDFFLDGPDFLAVDGGALESPVPVVEEARQEAASRLGLTEPMREVNYEEYERRARLANQEPTVTILWSESRGVHSGQTLSLHEADRLFRELDAQRRAEAGGRYYDKTKFEIEYMMCGTIETYQGRQDFGDGDGSLIDHIRGHFTYTRNDPYWQDRLAAKGLKGQANERCDYALDVFVPFLEQHVELAAKAEHIAGVYNDLPDPRGKDQPVANYCLAMLEHIKACRRELNTAERPEYPAQPELADFFKDPDMGADKERSKREIWHEARSLGMTPSEYAAQDYQPPGVSEESGHRKPPSQLPHRRISPRRSGPER</sequence>
<dbReference type="GeneID" id="93228775"/>
<dbReference type="RefSeq" id="WP_129868811.1">
    <property type="nucleotide sequence ID" value="NZ_CP011524.1"/>
</dbReference>